<proteinExistence type="predicted"/>
<accession>A0A7X9RT63</accession>
<organism evidence="2 3">
    <name type="scientific">Flammeovirga aprica JL-4</name>
    <dbReference type="NCBI Taxonomy" id="694437"/>
    <lineage>
        <taxon>Bacteria</taxon>
        <taxon>Pseudomonadati</taxon>
        <taxon>Bacteroidota</taxon>
        <taxon>Cytophagia</taxon>
        <taxon>Cytophagales</taxon>
        <taxon>Flammeovirgaceae</taxon>
        <taxon>Flammeovirga</taxon>
    </lineage>
</organism>
<evidence type="ECO:0000313" key="3">
    <source>
        <dbReference type="Proteomes" id="UP000576082"/>
    </source>
</evidence>
<gene>
    <name evidence="2" type="ORF">HHU12_08425</name>
</gene>
<name>A0A7X9RT63_9BACT</name>
<feature type="chain" id="PRO_5030720058" evidence="1">
    <location>
        <begin position="22"/>
        <end position="482"/>
    </location>
</feature>
<dbReference type="EMBL" id="JABANE010000017">
    <property type="protein sequence ID" value="NME67981.1"/>
    <property type="molecule type" value="Genomic_DNA"/>
</dbReference>
<dbReference type="AlphaFoldDB" id="A0A7X9RT63"/>
<reference evidence="2 3" key="1">
    <citation type="submission" date="2020-04" db="EMBL/GenBank/DDBJ databases">
        <title>Flammeovirga sp. SR4, a novel species isolated from seawater.</title>
        <authorList>
            <person name="Wang X."/>
        </authorList>
    </citation>
    <scope>NUCLEOTIDE SEQUENCE [LARGE SCALE GENOMIC DNA]</scope>
    <source>
        <strain evidence="2 3">ATCC 23126</strain>
    </source>
</reference>
<feature type="signal peptide" evidence="1">
    <location>
        <begin position="1"/>
        <end position="21"/>
    </location>
</feature>
<protein>
    <submittedName>
        <fullName evidence="2">Uncharacterized protein</fullName>
    </submittedName>
</protein>
<comment type="caution">
    <text evidence="2">The sequence shown here is derived from an EMBL/GenBank/DDBJ whole genome shotgun (WGS) entry which is preliminary data.</text>
</comment>
<dbReference type="Proteomes" id="UP000576082">
    <property type="component" value="Unassembled WGS sequence"/>
</dbReference>
<evidence type="ECO:0000313" key="2">
    <source>
        <dbReference type="EMBL" id="NME67981.1"/>
    </source>
</evidence>
<dbReference type="RefSeq" id="WP_169656297.1">
    <property type="nucleotide sequence ID" value="NZ_JABANE010000017.1"/>
</dbReference>
<sequence length="482" mass="55047">MKTILNVLLLLFCCHFSHAQAIEKVDNYKGWKWEETYVLTNEFISLAVVPDAAGRVLEYNLSDIQSLWINPKEFGQKYSDSEEVKMNQWRNFGGYRLVPTPVENCALGKNGERSQRWPPPVSIGDAPYTVTDVKESEGQVGITVKSGEQHLPVPKWIPKDKAFTQPQKVEEAFTYERALTIEKNSSKVFYIHKLTNVGKETINRGIMTTSQHQSWSDVKLQDGENFVAYIPFSPKFKMKDGEQYHINVTPESHWRYVHRNRFPLDKNNPEHVEKYFNKGTNWTGEVAPGIFEIHFDYNLMGGFHMISSASWIAYANKLENTVFVKTFEEYNPALEYDHGVNIAVFNSGMATGYLETEVKTPIYKLKGKESVSFKEAHAATKVLSLPLLSVNETGVITKQLNFDKHTNHITAQYGTFIKGDLFLMTLNEKEEIIEEIKLKAVSPLKGIDVDVTLEKSFSQLKVVVKDEEGKEYELDSFVKGDL</sequence>
<keyword evidence="1" id="KW-0732">Signal</keyword>
<keyword evidence="3" id="KW-1185">Reference proteome</keyword>
<evidence type="ECO:0000256" key="1">
    <source>
        <dbReference type="SAM" id="SignalP"/>
    </source>
</evidence>